<dbReference type="InterPro" id="IPR045326">
    <property type="entry name" value="ATG17-like_dom"/>
</dbReference>
<comment type="subunit">
    <text evidence="2">Homodimer.</text>
</comment>
<dbReference type="GO" id="GO:0034727">
    <property type="term" value="P:piecemeal microautophagy of the nucleus"/>
    <property type="evidence" value="ECO:0007669"/>
    <property type="project" value="TreeGrafter"/>
</dbReference>
<reference evidence="4 5" key="1">
    <citation type="submission" date="2016-03" db="EMBL/GenBank/DDBJ databases">
        <title>Whole genome sequencing of Grifola frondosa 9006-11.</title>
        <authorList>
            <person name="Min B."/>
            <person name="Park H."/>
            <person name="Kim J.-G."/>
            <person name="Cho H."/>
            <person name="Oh Y.-L."/>
            <person name="Kong W.-S."/>
            <person name="Choi I.-G."/>
        </authorList>
    </citation>
    <scope>NUCLEOTIDE SEQUENCE [LARGE SCALE GENOMIC DNA]</scope>
    <source>
        <strain evidence="4 5">9006-11</strain>
    </source>
</reference>
<dbReference type="GO" id="GO:0000045">
    <property type="term" value="P:autophagosome assembly"/>
    <property type="evidence" value="ECO:0007669"/>
    <property type="project" value="UniProtKB-UniRule"/>
</dbReference>
<evidence type="ECO:0000259" key="3">
    <source>
        <dbReference type="Pfam" id="PF04108"/>
    </source>
</evidence>
<evidence type="ECO:0000256" key="1">
    <source>
        <dbReference type="ARBA" id="ARBA00023006"/>
    </source>
</evidence>
<keyword evidence="1 2" id="KW-0072">Autophagy</keyword>
<dbReference type="PANTHER" id="PTHR13222">
    <property type="entry name" value="RB1-INDUCIBLE COILED-COIL"/>
    <property type="match status" value="1"/>
</dbReference>
<dbReference type="GO" id="GO:1903599">
    <property type="term" value="P:positive regulation of autophagy of mitochondrion"/>
    <property type="evidence" value="ECO:0007669"/>
    <property type="project" value="UniProtKB-UniRule"/>
</dbReference>
<keyword evidence="2" id="KW-0653">Protein transport</keyword>
<proteinExistence type="inferred from homology"/>
<evidence type="ECO:0000313" key="5">
    <source>
        <dbReference type="Proteomes" id="UP000092993"/>
    </source>
</evidence>
<dbReference type="GO" id="GO:0000422">
    <property type="term" value="P:autophagy of mitochondrion"/>
    <property type="evidence" value="ECO:0007669"/>
    <property type="project" value="TreeGrafter"/>
</dbReference>
<comment type="subcellular location">
    <subcellularLocation>
        <location evidence="2">Preautophagosomal structure membrane</location>
        <topology evidence="2">Peripheral membrane protein</topology>
    </subcellularLocation>
    <subcellularLocation>
        <location evidence="2">Vacuole membrane</location>
        <topology evidence="2">Peripheral membrane protein</topology>
    </subcellularLocation>
    <text evidence="2">During pexophagy, accumulates in the vacuolar membrane region, where the peroxisomes contact the vacuole.</text>
</comment>
<comment type="function">
    <text evidence="2">Involved in cytoplasm to vacuole transport (Cvt), pexophagy, mitophagy and nucleophagy. Recruits mitochondria for their selective degradation via autophagy (mitophagy) during starvation. Works as scaffold proteins that recruit ATG proteins to the pre-autophagosome (PAS), the site of vesicle/autophagosome formation. Required for the Cvt vesicles completion.</text>
</comment>
<dbReference type="GO" id="GO:0060090">
    <property type="term" value="F:molecular adaptor activity"/>
    <property type="evidence" value="ECO:0007669"/>
    <property type="project" value="TreeGrafter"/>
</dbReference>
<sequence>MQTALEFSKQYGLNIQWVLRASRDCLATSNLSRRGWSYIELNESLWDLERLENLEAYLQEKTGVPQEAILAYLSDGRRLTKDNVRDLAGVQDQSIYTFNKRYLDIDLEQALHELRVDAPLQPPWKRELDKQTKLLTGLDGDLEVIRKVKVHREFVSATVRKAMDAGEKGRTLGDYVSTRGNVEAQSGSDEVRIAASDQIPIEDAESCARRSMEDFERIMDLTAQVESEFAVILLRHYGLLGIKRPHLLEVLANFRQADSALRSELQFMIQLKNSYTEQCIVALRRISTLNNDLVDLPPALSSLQAGFKGKTSFSHIQRLHNMLYAYGATVVEIVRRKEFARFFYQRSQSILEIMAKLTANERKRRHLYRGEVQGQLPFDVRGMDDAVPSIDFSPTGSLDFTYSLERADIDMLLQILNDLDDFANSSEDPAALSSVKELVLVWTA</sequence>
<dbReference type="GO" id="GO:0019901">
    <property type="term" value="F:protein kinase binding"/>
    <property type="evidence" value="ECO:0007669"/>
    <property type="project" value="TreeGrafter"/>
</dbReference>
<dbReference type="GO" id="GO:0015031">
    <property type="term" value="P:protein transport"/>
    <property type="evidence" value="ECO:0007669"/>
    <property type="project" value="UniProtKB-KW"/>
</dbReference>
<name>A0A1C7LTK8_GRIFR</name>
<dbReference type="OrthoDB" id="447953at2759"/>
<feature type="domain" description="Autophagy protein ATG17-like" evidence="3">
    <location>
        <begin position="249"/>
        <end position="372"/>
    </location>
</feature>
<dbReference type="GO" id="GO:0034045">
    <property type="term" value="C:phagophore assembly site membrane"/>
    <property type="evidence" value="ECO:0007669"/>
    <property type="project" value="UniProtKB-SubCell"/>
</dbReference>
<gene>
    <name evidence="4" type="ORF">A0H81_12706</name>
</gene>
<organism evidence="4 5">
    <name type="scientific">Grifola frondosa</name>
    <name type="common">Maitake</name>
    <name type="synonym">Polyporus frondosus</name>
    <dbReference type="NCBI Taxonomy" id="5627"/>
    <lineage>
        <taxon>Eukaryota</taxon>
        <taxon>Fungi</taxon>
        <taxon>Dikarya</taxon>
        <taxon>Basidiomycota</taxon>
        <taxon>Agaricomycotina</taxon>
        <taxon>Agaricomycetes</taxon>
        <taxon>Polyporales</taxon>
        <taxon>Grifolaceae</taxon>
        <taxon>Grifola</taxon>
    </lineage>
</organism>
<dbReference type="Proteomes" id="UP000092993">
    <property type="component" value="Unassembled WGS sequence"/>
</dbReference>
<keyword evidence="5" id="KW-1185">Reference proteome</keyword>
<dbReference type="AlphaFoldDB" id="A0A1C7LTK8"/>
<dbReference type="Pfam" id="PF04108">
    <property type="entry name" value="ATG17_like"/>
    <property type="match status" value="1"/>
</dbReference>
<comment type="caution">
    <text evidence="4">The sequence shown here is derived from an EMBL/GenBank/DDBJ whole genome shotgun (WGS) entry which is preliminary data.</text>
</comment>
<protein>
    <recommendedName>
        <fullName evidence="2">Autophagy-related protein 11</fullName>
    </recommendedName>
</protein>
<accession>A0A1C7LTK8</accession>
<dbReference type="GO" id="GO:0061709">
    <property type="term" value="P:reticulophagy"/>
    <property type="evidence" value="ECO:0007669"/>
    <property type="project" value="TreeGrafter"/>
</dbReference>
<dbReference type="GO" id="GO:0005774">
    <property type="term" value="C:vacuolar membrane"/>
    <property type="evidence" value="ECO:0007669"/>
    <property type="project" value="UniProtKB-SubCell"/>
</dbReference>
<evidence type="ECO:0000313" key="4">
    <source>
        <dbReference type="EMBL" id="OBZ67506.1"/>
    </source>
</evidence>
<dbReference type="GO" id="GO:1990316">
    <property type="term" value="C:Atg1/ULK1 kinase complex"/>
    <property type="evidence" value="ECO:0007669"/>
    <property type="project" value="TreeGrafter"/>
</dbReference>
<dbReference type="InterPro" id="IPR040040">
    <property type="entry name" value="ATG11"/>
</dbReference>
<evidence type="ECO:0000256" key="2">
    <source>
        <dbReference type="RuleBase" id="RU367075"/>
    </source>
</evidence>
<keyword evidence="2" id="KW-0472">Membrane</keyword>
<keyword evidence="2" id="KW-0926">Vacuole</keyword>
<dbReference type="PANTHER" id="PTHR13222:SF1">
    <property type="entry name" value="RB1-INDUCIBLE COILED-COIL PROTEIN 1"/>
    <property type="match status" value="1"/>
</dbReference>
<comment type="similarity">
    <text evidence="2">Belongs to the ATG11 family.</text>
</comment>
<keyword evidence="2" id="KW-0813">Transport</keyword>
<dbReference type="GO" id="GO:0034517">
    <property type="term" value="P:ribophagy"/>
    <property type="evidence" value="ECO:0007669"/>
    <property type="project" value="TreeGrafter"/>
</dbReference>
<dbReference type="STRING" id="5627.A0A1C7LTK8"/>
<dbReference type="EMBL" id="LUGG01000024">
    <property type="protein sequence ID" value="OBZ67506.1"/>
    <property type="molecule type" value="Genomic_DNA"/>
</dbReference>